<dbReference type="AlphaFoldDB" id="A0AAD9X8Q5"/>
<reference evidence="2" key="1">
    <citation type="journal article" date="2023" name="Plant J.">
        <title>Genome sequences and population genomics provide insights into the demographic history, inbreeding, and mutation load of two 'living fossil' tree species of Dipteronia.</title>
        <authorList>
            <person name="Feng Y."/>
            <person name="Comes H.P."/>
            <person name="Chen J."/>
            <person name="Zhu S."/>
            <person name="Lu R."/>
            <person name="Zhang X."/>
            <person name="Li P."/>
            <person name="Qiu J."/>
            <person name="Olsen K.M."/>
            <person name="Qiu Y."/>
        </authorList>
    </citation>
    <scope>NUCLEOTIDE SEQUENCE</scope>
    <source>
        <strain evidence="2">KIB01</strain>
    </source>
</reference>
<protein>
    <recommendedName>
        <fullName evidence="1">F-box domain-containing protein</fullName>
    </recommendedName>
</protein>
<dbReference type="PROSITE" id="PS50181">
    <property type="entry name" value="FBOX"/>
    <property type="match status" value="1"/>
</dbReference>
<dbReference type="PANTHER" id="PTHR31293:SF12">
    <property type="entry name" value="RNI-LIKE SUPERFAMILY PROTEIN"/>
    <property type="match status" value="1"/>
</dbReference>
<dbReference type="PANTHER" id="PTHR31293">
    <property type="entry name" value="RNI-LIKE SUPERFAMILY PROTEIN"/>
    <property type="match status" value="1"/>
</dbReference>
<dbReference type="SUPFAM" id="SSF81383">
    <property type="entry name" value="F-box domain"/>
    <property type="match status" value="1"/>
</dbReference>
<dbReference type="EMBL" id="JANJYI010000004">
    <property type="protein sequence ID" value="KAK2654768.1"/>
    <property type="molecule type" value="Genomic_DNA"/>
</dbReference>
<evidence type="ECO:0000259" key="1">
    <source>
        <dbReference type="PROSITE" id="PS50181"/>
    </source>
</evidence>
<feature type="domain" description="F-box" evidence="1">
    <location>
        <begin position="13"/>
        <end position="60"/>
    </location>
</feature>
<organism evidence="2 3">
    <name type="scientific">Dipteronia dyeriana</name>
    <dbReference type="NCBI Taxonomy" id="168575"/>
    <lineage>
        <taxon>Eukaryota</taxon>
        <taxon>Viridiplantae</taxon>
        <taxon>Streptophyta</taxon>
        <taxon>Embryophyta</taxon>
        <taxon>Tracheophyta</taxon>
        <taxon>Spermatophyta</taxon>
        <taxon>Magnoliopsida</taxon>
        <taxon>eudicotyledons</taxon>
        <taxon>Gunneridae</taxon>
        <taxon>Pentapetalae</taxon>
        <taxon>rosids</taxon>
        <taxon>malvids</taxon>
        <taxon>Sapindales</taxon>
        <taxon>Sapindaceae</taxon>
        <taxon>Hippocastanoideae</taxon>
        <taxon>Acereae</taxon>
        <taxon>Dipteronia</taxon>
    </lineage>
</organism>
<dbReference type="InterPro" id="IPR055294">
    <property type="entry name" value="FBL60-like"/>
</dbReference>
<comment type="caution">
    <text evidence="2">The sequence shown here is derived from an EMBL/GenBank/DDBJ whole genome shotgun (WGS) entry which is preliminary data.</text>
</comment>
<dbReference type="CDD" id="cd22160">
    <property type="entry name" value="F-box_AtFBL13-like"/>
    <property type="match status" value="1"/>
</dbReference>
<name>A0AAD9X8Q5_9ROSI</name>
<proteinExistence type="predicted"/>
<dbReference type="Gene3D" id="1.20.1280.50">
    <property type="match status" value="1"/>
</dbReference>
<dbReference type="Proteomes" id="UP001280121">
    <property type="component" value="Unassembled WGS sequence"/>
</dbReference>
<dbReference type="InterPro" id="IPR036047">
    <property type="entry name" value="F-box-like_dom_sf"/>
</dbReference>
<dbReference type="InterPro" id="IPR001810">
    <property type="entry name" value="F-box_dom"/>
</dbReference>
<sequence>MDSELLEKQYKREDIISRMPDDVLSHIISRLEAKDAVKTCVLSTRWKNVWTLSYNFFFNLATDGNERNRRTLFVNFVKLVLRRSRSKSIQKFHLKTHYHFQESDAAVS</sequence>
<gene>
    <name evidence="2" type="ORF">Ddye_014624</name>
</gene>
<keyword evidence="3" id="KW-1185">Reference proteome</keyword>
<dbReference type="InterPro" id="IPR053781">
    <property type="entry name" value="F-box_AtFBL13-like"/>
</dbReference>
<dbReference type="Pfam" id="PF00646">
    <property type="entry name" value="F-box"/>
    <property type="match status" value="1"/>
</dbReference>
<evidence type="ECO:0000313" key="3">
    <source>
        <dbReference type="Proteomes" id="UP001280121"/>
    </source>
</evidence>
<dbReference type="SMART" id="SM00256">
    <property type="entry name" value="FBOX"/>
    <property type="match status" value="1"/>
</dbReference>
<accession>A0AAD9X8Q5</accession>
<evidence type="ECO:0000313" key="2">
    <source>
        <dbReference type="EMBL" id="KAK2654768.1"/>
    </source>
</evidence>